<keyword evidence="9" id="KW-1185">Reference proteome</keyword>
<dbReference type="Proteomes" id="UP000663760">
    <property type="component" value="Chromosome 13"/>
</dbReference>
<evidence type="ECO:0000313" key="8">
    <source>
        <dbReference type="EMBL" id="CAA7406977.1"/>
    </source>
</evidence>
<dbReference type="SUPFAM" id="SSF54171">
    <property type="entry name" value="DNA-binding domain"/>
    <property type="match status" value="1"/>
</dbReference>
<evidence type="ECO:0000256" key="1">
    <source>
        <dbReference type="ARBA" id="ARBA00004123"/>
    </source>
</evidence>
<feature type="region of interest" description="Disordered" evidence="6">
    <location>
        <begin position="103"/>
        <end position="122"/>
    </location>
</feature>
<dbReference type="GO" id="GO:0005634">
    <property type="term" value="C:nucleus"/>
    <property type="evidence" value="ECO:0007669"/>
    <property type="project" value="UniProtKB-SubCell"/>
</dbReference>
<evidence type="ECO:0000256" key="5">
    <source>
        <dbReference type="ARBA" id="ARBA00023242"/>
    </source>
</evidence>
<dbReference type="PROSITE" id="PS51032">
    <property type="entry name" value="AP2_ERF"/>
    <property type="match status" value="1"/>
</dbReference>
<organism evidence="8 9">
    <name type="scientific">Spirodela intermedia</name>
    <name type="common">Intermediate duckweed</name>
    <dbReference type="NCBI Taxonomy" id="51605"/>
    <lineage>
        <taxon>Eukaryota</taxon>
        <taxon>Viridiplantae</taxon>
        <taxon>Streptophyta</taxon>
        <taxon>Embryophyta</taxon>
        <taxon>Tracheophyta</taxon>
        <taxon>Spermatophyta</taxon>
        <taxon>Magnoliopsida</taxon>
        <taxon>Liliopsida</taxon>
        <taxon>Araceae</taxon>
        <taxon>Lemnoideae</taxon>
        <taxon>Spirodela</taxon>
    </lineage>
</organism>
<keyword evidence="2" id="KW-0805">Transcription regulation</keyword>
<evidence type="ECO:0000256" key="2">
    <source>
        <dbReference type="ARBA" id="ARBA00023015"/>
    </source>
</evidence>
<feature type="compositionally biased region" description="Basic and acidic residues" evidence="6">
    <location>
        <begin position="113"/>
        <end position="122"/>
    </location>
</feature>
<keyword evidence="3" id="KW-0238">DNA-binding</keyword>
<dbReference type="SMART" id="SM00380">
    <property type="entry name" value="AP2"/>
    <property type="match status" value="1"/>
</dbReference>
<dbReference type="GO" id="GO:0003677">
    <property type="term" value="F:DNA binding"/>
    <property type="evidence" value="ECO:0007669"/>
    <property type="project" value="UniProtKB-KW"/>
</dbReference>
<feature type="domain" description="AP2/ERF" evidence="7">
    <location>
        <begin position="56"/>
        <end position="115"/>
    </location>
</feature>
<dbReference type="InterPro" id="IPR036955">
    <property type="entry name" value="AP2/ERF_dom_sf"/>
</dbReference>
<proteinExistence type="predicted"/>
<evidence type="ECO:0000256" key="4">
    <source>
        <dbReference type="ARBA" id="ARBA00023163"/>
    </source>
</evidence>
<sequence length="122" mass="13692">MEVGRMLGSFILKSAQQEEALHHTWYALRSFNMENHEGCHQVQTGETIGESFTRSSYKGVMRPSGGKWTVELIDPLKNRYHLGAYNSLDEATTIYNNIASELSQKAEPSASRNLHDMDLSSG</sequence>
<name>A0A7I8LAA5_SPIIN</name>
<keyword evidence="4" id="KW-0804">Transcription</keyword>
<keyword evidence="5" id="KW-0539">Nucleus</keyword>
<dbReference type="AlphaFoldDB" id="A0A7I8LAA5"/>
<dbReference type="EMBL" id="LR746276">
    <property type="protein sequence ID" value="CAA7406977.1"/>
    <property type="molecule type" value="Genomic_DNA"/>
</dbReference>
<evidence type="ECO:0000313" key="9">
    <source>
        <dbReference type="Proteomes" id="UP000663760"/>
    </source>
</evidence>
<comment type="subcellular location">
    <subcellularLocation>
        <location evidence="1">Nucleus</location>
    </subcellularLocation>
</comment>
<evidence type="ECO:0000256" key="6">
    <source>
        <dbReference type="SAM" id="MobiDB-lite"/>
    </source>
</evidence>
<dbReference type="GO" id="GO:0003700">
    <property type="term" value="F:DNA-binding transcription factor activity"/>
    <property type="evidence" value="ECO:0007669"/>
    <property type="project" value="InterPro"/>
</dbReference>
<protein>
    <recommendedName>
        <fullName evidence="7">AP2/ERF domain-containing protein</fullName>
    </recommendedName>
</protein>
<dbReference type="Gene3D" id="3.30.730.10">
    <property type="entry name" value="AP2/ERF domain"/>
    <property type="match status" value="1"/>
</dbReference>
<gene>
    <name evidence="8" type="ORF">SI8410_13017655</name>
</gene>
<dbReference type="InterPro" id="IPR001471">
    <property type="entry name" value="AP2/ERF_dom"/>
</dbReference>
<evidence type="ECO:0000259" key="7">
    <source>
        <dbReference type="PROSITE" id="PS51032"/>
    </source>
</evidence>
<reference evidence="8" key="1">
    <citation type="submission" date="2020-02" db="EMBL/GenBank/DDBJ databases">
        <authorList>
            <person name="Scholz U."/>
            <person name="Mascher M."/>
            <person name="Fiebig A."/>
        </authorList>
    </citation>
    <scope>NUCLEOTIDE SEQUENCE</scope>
</reference>
<accession>A0A7I8LAA5</accession>
<evidence type="ECO:0000256" key="3">
    <source>
        <dbReference type="ARBA" id="ARBA00023125"/>
    </source>
</evidence>
<dbReference type="InterPro" id="IPR016177">
    <property type="entry name" value="DNA-bd_dom_sf"/>
</dbReference>